<gene>
    <name evidence="6" type="ORF">SAMN04488694_102233</name>
    <name evidence="5" type="ORF">SAMN05192552_1001116</name>
</gene>
<feature type="compositionally biased region" description="Basic and acidic residues" evidence="3">
    <location>
        <begin position="232"/>
        <end position="244"/>
    </location>
</feature>
<dbReference type="PANTHER" id="PTHR42693:SF53">
    <property type="entry name" value="ENDO-4-O-SULFATASE"/>
    <property type="match status" value="1"/>
</dbReference>
<dbReference type="PANTHER" id="PTHR42693">
    <property type="entry name" value="ARYLSULFATASE FAMILY MEMBER"/>
    <property type="match status" value="1"/>
</dbReference>
<evidence type="ECO:0000256" key="1">
    <source>
        <dbReference type="ARBA" id="ARBA00008779"/>
    </source>
</evidence>
<keyword evidence="2" id="KW-0378">Hydrolase</keyword>
<sequence>MADADANSRPNILLVLTDQERYDVSAPGDPQVETPGSDWLSDRGVRFEQAFTPISICSSARASLLTGRFPHRHGMLNNCHEPDALQPNLPTDLPTFSEELANNGYNLSYIGKWHVGRDQTPEDFGFSYLGGSDKHHDDLDAAFREYRKERGVPLGEPYLEDQIYTGEDPRDASEGTLVAATAPIDVEDTRAWFIAQRTIERIKEYANGSRYTPFFHRTDFYGPHHPYVVPDAKPDPDTVPRPDPKPYSSMYKPEKINRPPSYDETYEGKPNVQKNYLAYRGVADFDWETWAEVIAKYREFVTLINDQLWRILEALEEHGLDNETVVVHAADHGDFVGHHRQFNKGPIMYDDTYRIPLQISGPDFKKKSSCESPVYLHDLAATFLEICGVDIPDTFDSQSLVPFLDPEREDPTEIDITNGRYGKSGYWPRSIFGQYHGDEFGLYSQRMVRTDQYKYVYNGPDIDELYDLEADPAELQNLIDDPEYDAERRKMRQRLIKWMDRTEDPNRMWVTGALEDAS</sequence>
<evidence type="ECO:0000313" key="5">
    <source>
        <dbReference type="EMBL" id="SDC00954.1"/>
    </source>
</evidence>
<feature type="region of interest" description="Disordered" evidence="3">
    <location>
        <begin position="228"/>
        <end position="267"/>
    </location>
</feature>
<evidence type="ECO:0000313" key="8">
    <source>
        <dbReference type="Proteomes" id="UP000324021"/>
    </source>
</evidence>
<evidence type="ECO:0000256" key="2">
    <source>
        <dbReference type="ARBA" id="ARBA00022801"/>
    </source>
</evidence>
<keyword evidence="7" id="KW-1185">Reference proteome</keyword>
<evidence type="ECO:0000313" key="7">
    <source>
        <dbReference type="Proteomes" id="UP000199320"/>
    </source>
</evidence>
<reference evidence="7 8" key="2">
    <citation type="submission" date="2016-10" db="EMBL/GenBank/DDBJ databases">
        <authorList>
            <person name="Varghese N."/>
            <person name="Submissions S."/>
        </authorList>
    </citation>
    <scope>NUCLEOTIDE SEQUENCE [LARGE SCALE GENOMIC DNA]</scope>
    <source>
        <strain evidence="5 8">CDM_1</strain>
        <strain evidence="7">CDM_6</strain>
    </source>
</reference>
<feature type="domain" description="Sulfatase N-terminal" evidence="4">
    <location>
        <begin position="10"/>
        <end position="388"/>
    </location>
</feature>
<dbReference type="OrthoDB" id="3164at2157"/>
<evidence type="ECO:0000256" key="3">
    <source>
        <dbReference type="SAM" id="MobiDB-lite"/>
    </source>
</evidence>
<protein>
    <submittedName>
        <fullName evidence="6">Arylsulfatase A</fullName>
    </submittedName>
</protein>
<proteinExistence type="inferred from homology"/>
<evidence type="ECO:0000313" key="6">
    <source>
        <dbReference type="EMBL" id="SES89019.1"/>
    </source>
</evidence>
<dbReference type="CDD" id="cd16033">
    <property type="entry name" value="sulfatase_like"/>
    <property type="match status" value="1"/>
</dbReference>
<reference evidence="6" key="1">
    <citation type="submission" date="2016-10" db="EMBL/GenBank/DDBJ databases">
        <authorList>
            <person name="de Groot N.N."/>
        </authorList>
    </citation>
    <scope>NUCLEOTIDE SEQUENCE [LARGE SCALE GENOMIC DNA]</scope>
    <source>
        <strain evidence="6">CDM_6</strain>
    </source>
</reference>
<dbReference type="Pfam" id="PF00884">
    <property type="entry name" value="Sulfatase"/>
    <property type="match status" value="1"/>
</dbReference>
<evidence type="ECO:0000259" key="4">
    <source>
        <dbReference type="Pfam" id="PF00884"/>
    </source>
</evidence>
<dbReference type="InterPro" id="IPR000917">
    <property type="entry name" value="Sulfatase_N"/>
</dbReference>
<dbReference type="Proteomes" id="UP000199320">
    <property type="component" value="Unassembled WGS sequence"/>
</dbReference>
<name>A0A1I0A4H4_9EURY</name>
<dbReference type="RefSeq" id="WP_092929887.1">
    <property type="nucleotide sequence ID" value="NZ_FMZP01000001.1"/>
</dbReference>
<accession>A0A1I0A4H4</accession>
<comment type="similarity">
    <text evidence="1">Belongs to the sulfatase family.</text>
</comment>
<dbReference type="Gene3D" id="3.40.720.10">
    <property type="entry name" value="Alkaline Phosphatase, subunit A"/>
    <property type="match status" value="1"/>
</dbReference>
<dbReference type="GO" id="GO:0004065">
    <property type="term" value="F:arylsulfatase activity"/>
    <property type="evidence" value="ECO:0007669"/>
    <property type="project" value="TreeGrafter"/>
</dbReference>
<dbReference type="EMBL" id="FMZP01000001">
    <property type="protein sequence ID" value="SDC00954.1"/>
    <property type="molecule type" value="Genomic_DNA"/>
</dbReference>
<dbReference type="EMBL" id="FOIC01000002">
    <property type="protein sequence ID" value="SES89019.1"/>
    <property type="molecule type" value="Genomic_DNA"/>
</dbReference>
<dbReference type="InterPro" id="IPR050738">
    <property type="entry name" value="Sulfatase"/>
</dbReference>
<dbReference type="InterPro" id="IPR017850">
    <property type="entry name" value="Alkaline_phosphatase_core_sf"/>
</dbReference>
<organism evidence="6 7">
    <name type="scientific">Natrinema hispanicum</name>
    <dbReference type="NCBI Taxonomy" id="392421"/>
    <lineage>
        <taxon>Archaea</taxon>
        <taxon>Methanobacteriati</taxon>
        <taxon>Methanobacteriota</taxon>
        <taxon>Stenosarchaea group</taxon>
        <taxon>Halobacteria</taxon>
        <taxon>Halobacteriales</taxon>
        <taxon>Natrialbaceae</taxon>
        <taxon>Natrinema</taxon>
    </lineage>
</organism>
<dbReference type="SUPFAM" id="SSF53649">
    <property type="entry name" value="Alkaline phosphatase-like"/>
    <property type="match status" value="1"/>
</dbReference>
<dbReference type="STRING" id="392421.SAMN04488694_102233"/>
<dbReference type="AlphaFoldDB" id="A0A1I0A4H4"/>
<dbReference type="Proteomes" id="UP000324021">
    <property type="component" value="Unassembled WGS sequence"/>
</dbReference>